<proteinExistence type="predicted"/>
<protein>
    <submittedName>
        <fullName evidence="1">Uncharacterized protein</fullName>
    </submittedName>
</protein>
<keyword evidence="2" id="KW-1185">Reference proteome</keyword>
<dbReference type="AlphaFoldDB" id="A0A3L6RRQ1"/>
<reference evidence="2" key="1">
    <citation type="journal article" date="2019" name="Nat. Commun.">
        <title>The genome of broomcorn millet.</title>
        <authorList>
            <person name="Zou C."/>
            <person name="Miki D."/>
            <person name="Li D."/>
            <person name="Tang Q."/>
            <person name="Xiao L."/>
            <person name="Rajput S."/>
            <person name="Deng P."/>
            <person name="Jia W."/>
            <person name="Huang R."/>
            <person name="Zhang M."/>
            <person name="Sun Y."/>
            <person name="Hu J."/>
            <person name="Fu X."/>
            <person name="Schnable P.S."/>
            <person name="Li F."/>
            <person name="Zhang H."/>
            <person name="Feng B."/>
            <person name="Zhu X."/>
            <person name="Liu R."/>
            <person name="Schnable J.C."/>
            <person name="Zhu J.-K."/>
            <person name="Zhang H."/>
        </authorList>
    </citation>
    <scope>NUCLEOTIDE SEQUENCE [LARGE SCALE GENOMIC DNA]</scope>
</reference>
<comment type="caution">
    <text evidence="1">The sequence shown here is derived from an EMBL/GenBank/DDBJ whole genome shotgun (WGS) entry which is preliminary data.</text>
</comment>
<gene>
    <name evidence="1" type="ORF">C2845_PM11G04560</name>
</gene>
<dbReference type="Proteomes" id="UP000275267">
    <property type="component" value="Unassembled WGS sequence"/>
</dbReference>
<dbReference type="EMBL" id="PQIB02000007">
    <property type="protein sequence ID" value="RLN08472.1"/>
    <property type="molecule type" value="Genomic_DNA"/>
</dbReference>
<evidence type="ECO:0000313" key="2">
    <source>
        <dbReference type="Proteomes" id="UP000275267"/>
    </source>
</evidence>
<evidence type="ECO:0000313" key="1">
    <source>
        <dbReference type="EMBL" id="RLN08472.1"/>
    </source>
</evidence>
<sequence>MKIEYDECGQPKRAENVDRLGSLVARASSLARELRGEARLRWVRPVGRAASDGEGWECHAASNDVVKESYSLNPAEAAATQRNSLHEKKIR</sequence>
<accession>A0A3L6RRQ1</accession>
<organism evidence="1 2">
    <name type="scientific">Panicum miliaceum</name>
    <name type="common">Proso millet</name>
    <name type="synonym">Broomcorn millet</name>
    <dbReference type="NCBI Taxonomy" id="4540"/>
    <lineage>
        <taxon>Eukaryota</taxon>
        <taxon>Viridiplantae</taxon>
        <taxon>Streptophyta</taxon>
        <taxon>Embryophyta</taxon>
        <taxon>Tracheophyta</taxon>
        <taxon>Spermatophyta</taxon>
        <taxon>Magnoliopsida</taxon>
        <taxon>Liliopsida</taxon>
        <taxon>Poales</taxon>
        <taxon>Poaceae</taxon>
        <taxon>PACMAD clade</taxon>
        <taxon>Panicoideae</taxon>
        <taxon>Panicodae</taxon>
        <taxon>Paniceae</taxon>
        <taxon>Panicinae</taxon>
        <taxon>Panicum</taxon>
        <taxon>Panicum sect. Panicum</taxon>
    </lineage>
</organism>
<name>A0A3L6RRQ1_PANMI</name>